<gene>
    <name evidence="1" type="ORF">F383_38526</name>
</gene>
<dbReference type="EMBL" id="JRRC01081241">
    <property type="protein sequence ID" value="KHF99481.1"/>
    <property type="molecule type" value="Genomic_DNA"/>
</dbReference>
<reference evidence="2" key="1">
    <citation type="submission" date="2014-09" db="EMBL/GenBank/DDBJ databases">
        <authorList>
            <person name="Mudge J."/>
            <person name="Ramaraj T."/>
            <person name="Lindquist I.E."/>
            <person name="Bharti A.K."/>
            <person name="Sundararajan A."/>
            <person name="Cameron C.T."/>
            <person name="Woodward J.E."/>
            <person name="May G.D."/>
            <person name="Brubaker C."/>
            <person name="Broadhvest J."/>
            <person name="Wilkins T.A."/>
        </authorList>
    </citation>
    <scope>NUCLEOTIDE SEQUENCE</scope>
    <source>
        <strain evidence="2">cv. AKA8401</strain>
    </source>
</reference>
<name>A0A0B0MGG6_GOSAR</name>
<dbReference type="AlphaFoldDB" id="A0A0B0MGG6"/>
<accession>A0A0B0MGG6</accession>
<keyword evidence="2" id="KW-1185">Reference proteome</keyword>
<dbReference type="Proteomes" id="UP000032142">
    <property type="component" value="Unassembled WGS sequence"/>
</dbReference>
<protein>
    <submittedName>
        <fullName evidence="1">Error-prone DNA polymerase</fullName>
    </submittedName>
</protein>
<comment type="caution">
    <text evidence="1">The sequence shown here is derived from an EMBL/GenBank/DDBJ whole genome shotgun (WGS) entry which is preliminary data.</text>
</comment>
<proteinExistence type="predicted"/>
<organism evidence="1 2">
    <name type="scientific">Gossypium arboreum</name>
    <name type="common">Tree cotton</name>
    <name type="synonym">Gossypium nanking</name>
    <dbReference type="NCBI Taxonomy" id="29729"/>
    <lineage>
        <taxon>Eukaryota</taxon>
        <taxon>Viridiplantae</taxon>
        <taxon>Streptophyta</taxon>
        <taxon>Embryophyta</taxon>
        <taxon>Tracheophyta</taxon>
        <taxon>Spermatophyta</taxon>
        <taxon>Magnoliopsida</taxon>
        <taxon>eudicotyledons</taxon>
        <taxon>Gunneridae</taxon>
        <taxon>Pentapetalae</taxon>
        <taxon>rosids</taxon>
        <taxon>malvids</taxon>
        <taxon>Malvales</taxon>
        <taxon>Malvaceae</taxon>
        <taxon>Malvoideae</taxon>
        <taxon>Gossypium</taxon>
    </lineage>
</organism>
<evidence type="ECO:0000313" key="2">
    <source>
        <dbReference type="Proteomes" id="UP000032142"/>
    </source>
</evidence>
<evidence type="ECO:0000313" key="1">
    <source>
        <dbReference type="EMBL" id="KHF99481.1"/>
    </source>
</evidence>
<sequence>MPKSPKNWPFPNRLYLGSVGTHLCDTPVCDYCSPWSRLLNRHGRVVCPCKSCFNPTKHT</sequence>